<dbReference type="OrthoDB" id="206213at2759"/>
<accession>T0QYQ8</accession>
<dbReference type="eggNOG" id="ENOG502S511">
    <property type="taxonomic scope" value="Eukaryota"/>
</dbReference>
<gene>
    <name evidence="2" type="ORF">SDRG_03425</name>
</gene>
<dbReference type="VEuPathDB" id="FungiDB:SDRG_03425"/>
<dbReference type="InterPro" id="IPR000086">
    <property type="entry name" value="NUDIX_hydrolase_dom"/>
</dbReference>
<dbReference type="PROSITE" id="PS51462">
    <property type="entry name" value="NUDIX"/>
    <property type="match status" value="1"/>
</dbReference>
<dbReference type="OMA" id="QSEVKNW"/>
<dbReference type="InterPro" id="IPR015797">
    <property type="entry name" value="NUDIX_hydrolase-like_dom_sf"/>
</dbReference>
<dbReference type="GeneID" id="19944152"/>
<dbReference type="Pfam" id="PF00293">
    <property type="entry name" value="NUDIX"/>
    <property type="match status" value="1"/>
</dbReference>
<dbReference type="SUPFAM" id="SSF55811">
    <property type="entry name" value="Nudix"/>
    <property type="match status" value="1"/>
</dbReference>
<dbReference type="RefSeq" id="XP_008607281.1">
    <property type="nucleotide sequence ID" value="XM_008609059.1"/>
</dbReference>
<dbReference type="EMBL" id="JH767139">
    <property type="protein sequence ID" value="EQC39220.1"/>
    <property type="molecule type" value="Genomic_DNA"/>
</dbReference>
<feature type="domain" description="Nudix hydrolase" evidence="1">
    <location>
        <begin position="3"/>
        <end position="195"/>
    </location>
</feature>
<dbReference type="InParanoid" id="T0QYQ8"/>
<proteinExistence type="predicted"/>
<keyword evidence="3" id="KW-1185">Reference proteome</keyword>
<dbReference type="AlphaFoldDB" id="T0QYQ8"/>
<evidence type="ECO:0000259" key="1">
    <source>
        <dbReference type="PROSITE" id="PS51462"/>
    </source>
</evidence>
<name>T0QYQ8_SAPDV</name>
<reference evidence="2 3" key="1">
    <citation type="submission" date="2012-04" db="EMBL/GenBank/DDBJ databases">
        <title>The Genome Sequence of Saprolegnia declina VS20.</title>
        <authorList>
            <consortium name="The Broad Institute Genome Sequencing Platform"/>
            <person name="Russ C."/>
            <person name="Nusbaum C."/>
            <person name="Tyler B."/>
            <person name="van West P."/>
            <person name="Dieguez-Uribeondo J."/>
            <person name="de Bruijn I."/>
            <person name="Tripathy S."/>
            <person name="Jiang R."/>
            <person name="Young S.K."/>
            <person name="Zeng Q."/>
            <person name="Gargeya S."/>
            <person name="Fitzgerald M."/>
            <person name="Haas B."/>
            <person name="Abouelleil A."/>
            <person name="Alvarado L."/>
            <person name="Arachchi H.M."/>
            <person name="Berlin A."/>
            <person name="Chapman S.B."/>
            <person name="Goldberg J."/>
            <person name="Griggs A."/>
            <person name="Gujja S."/>
            <person name="Hansen M."/>
            <person name="Howarth C."/>
            <person name="Imamovic A."/>
            <person name="Larimer J."/>
            <person name="McCowen C."/>
            <person name="Montmayeur A."/>
            <person name="Murphy C."/>
            <person name="Neiman D."/>
            <person name="Pearson M."/>
            <person name="Priest M."/>
            <person name="Roberts A."/>
            <person name="Saif S."/>
            <person name="Shea T."/>
            <person name="Sisk P."/>
            <person name="Sykes S."/>
            <person name="Wortman J."/>
            <person name="Nusbaum C."/>
            <person name="Birren B."/>
        </authorList>
    </citation>
    <scope>NUCLEOTIDE SEQUENCE [LARGE SCALE GENOMIC DNA]</scope>
    <source>
        <strain evidence="2 3">VS20</strain>
    </source>
</reference>
<organism evidence="2 3">
    <name type="scientific">Saprolegnia diclina (strain VS20)</name>
    <dbReference type="NCBI Taxonomy" id="1156394"/>
    <lineage>
        <taxon>Eukaryota</taxon>
        <taxon>Sar</taxon>
        <taxon>Stramenopiles</taxon>
        <taxon>Oomycota</taxon>
        <taxon>Saprolegniomycetes</taxon>
        <taxon>Saprolegniales</taxon>
        <taxon>Saprolegniaceae</taxon>
        <taxon>Saprolegnia</taxon>
    </lineage>
</organism>
<dbReference type="CDD" id="cd02883">
    <property type="entry name" value="NUDIX_Hydrolase"/>
    <property type="match status" value="1"/>
</dbReference>
<sequence>MVQLVDAATVVCLRPSTTADASNKWDVLLAQSEVKNWLRSTRTNTILMRYPGEWKFPGGQKDMSDESLRATALRELREELLGIQVPETARLHWVSTKETRIVKGRRYRMHNFAALANENTWLQRDTLVDEINANLAAKRDAFALALSTGDYWAMENEAKHGLSPEVRSISWFRMDAAIALLSGNTPFVNAFQETEFATYSIAARDPMYQSMMTLMDLASLDAADFALRAKV</sequence>
<evidence type="ECO:0000313" key="3">
    <source>
        <dbReference type="Proteomes" id="UP000030762"/>
    </source>
</evidence>
<evidence type="ECO:0000313" key="2">
    <source>
        <dbReference type="EMBL" id="EQC39220.1"/>
    </source>
</evidence>
<dbReference type="Gene3D" id="3.90.79.10">
    <property type="entry name" value="Nucleoside Triphosphate Pyrophosphohydrolase"/>
    <property type="match status" value="1"/>
</dbReference>
<dbReference type="Proteomes" id="UP000030762">
    <property type="component" value="Unassembled WGS sequence"/>
</dbReference>
<protein>
    <recommendedName>
        <fullName evidence="1">Nudix hydrolase domain-containing protein</fullName>
    </recommendedName>
</protein>